<dbReference type="Proteomes" id="UP000887565">
    <property type="component" value="Unplaced"/>
</dbReference>
<proteinExistence type="predicted"/>
<feature type="region of interest" description="Disordered" evidence="1">
    <location>
        <begin position="197"/>
        <end position="216"/>
    </location>
</feature>
<dbReference type="WBParaSite" id="nRc.2.0.1.t16673-RA">
    <property type="protein sequence ID" value="nRc.2.0.1.t16673-RA"/>
    <property type="gene ID" value="nRc.2.0.1.g16673"/>
</dbReference>
<keyword evidence="2" id="KW-0472">Membrane</keyword>
<feature type="transmembrane region" description="Helical" evidence="2">
    <location>
        <begin position="71"/>
        <end position="94"/>
    </location>
</feature>
<evidence type="ECO:0000256" key="2">
    <source>
        <dbReference type="SAM" id="Phobius"/>
    </source>
</evidence>
<organism evidence="3 4">
    <name type="scientific">Romanomermis culicivorax</name>
    <name type="common">Nematode worm</name>
    <dbReference type="NCBI Taxonomy" id="13658"/>
    <lineage>
        <taxon>Eukaryota</taxon>
        <taxon>Metazoa</taxon>
        <taxon>Ecdysozoa</taxon>
        <taxon>Nematoda</taxon>
        <taxon>Enoplea</taxon>
        <taxon>Dorylaimia</taxon>
        <taxon>Mermithida</taxon>
        <taxon>Mermithoidea</taxon>
        <taxon>Mermithidae</taxon>
        <taxon>Romanomermis</taxon>
    </lineage>
</organism>
<protein>
    <submittedName>
        <fullName evidence="4">Uncharacterized protein</fullName>
    </submittedName>
</protein>
<keyword evidence="2" id="KW-0812">Transmembrane</keyword>
<dbReference type="AlphaFoldDB" id="A0A915IR45"/>
<keyword evidence="2" id="KW-1133">Transmembrane helix</keyword>
<evidence type="ECO:0000313" key="3">
    <source>
        <dbReference type="Proteomes" id="UP000887565"/>
    </source>
</evidence>
<evidence type="ECO:0000313" key="4">
    <source>
        <dbReference type="WBParaSite" id="nRc.2.0.1.t16673-RA"/>
    </source>
</evidence>
<reference evidence="4" key="1">
    <citation type="submission" date="2022-11" db="UniProtKB">
        <authorList>
            <consortium name="WormBaseParasite"/>
        </authorList>
    </citation>
    <scope>IDENTIFICATION</scope>
</reference>
<accession>A0A915IR45</accession>
<keyword evidence="3" id="KW-1185">Reference proteome</keyword>
<sequence>MVSVTSINEFLKLMLVPTQELTPIQPVETDTKADTMATSDHTLTDIAEETPADKVTAIDIAPLMPTIDPSIYVATLVVLSSPLMIATVAATWYIPPVIFLQQIISDTQCATLAAILKAFNFLTPLPGMVCPEHHWHDYPQPLRNQITKILMPDAAVTPAAPQQMPPVPTDPIVAQPAPQLMPTKLPLMELMDVQKPLQPSTSTAQLDRHSQLIQTPTHYKHLIKRKMKQEEDVEYPKAHKAPIMDEPPARCTPPPS</sequence>
<evidence type="ECO:0000256" key="1">
    <source>
        <dbReference type="SAM" id="MobiDB-lite"/>
    </source>
</evidence>
<name>A0A915IR45_ROMCU</name>
<feature type="compositionally biased region" description="Basic and acidic residues" evidence="1">
    <location>
        <begin position="228"/>
        <end position="237"/>
    </location>
</feature>
<feature type="region of interest" description="Disordered" evidence="1">
    <location>
        <begin position="225"/>
        <end position="256"/>
    </location>
</feature>